<name>A0ABN9GRM5_9NEOB</name>
<feature type="non-terminal residue" evidence="2">
    <location>
        <position position="81"/>
    </location>
</feature>
<organism evidence="2 3">
    <name type="scientific">Staurois parvus</name>
    <dbReference type="NCBI Taxonomy" id="386267"/>
    <lineage>
        <taxon>Eukaryota</taxon>
        <taxon>Metazoa</taxon>
        <taxon>Chordata</taxon>
        <taxon>Craniata</taxon>
        <taxon>Vertebrata</taxon>
        <taxon>Euteleostomi</taxon>
        <taxon>Amphibia</taxon>
        <taxon>Batrachia</taxon>
        <taxon>Anura</taxon>
        <taxon>Neobatrachia</taxon>
        <taxon>Ranoidea</taxon>
        <taxon>Ranidae</taxon>
        <taxon>Staurois</taxon>
    </lineage>
</organism>
<protein>
    <submittedName>
        <fullName evidence="2">Uncharacterized protein</fullName>
    </submittedName>
</protein>
<evidence type="ECO:0000256" key="1">
    <source>
        <dbReference type="SAM" id="MobiDB-lite"/>
    </source>
</evidence>
<proteinExistence type="predicted"/>
<dbReference type="Proteomes" id="UP001162483">
    <property type="component" value="Unassembled WGS sequence"/>
</dbReference>
<evidence type="ECO:0000313" key="3">
    <source>
        <dbReference type="Proteomes" id="UP001162483"/>
    </source>
</evidence>
<keyword evidence="3" id="KW-1185">Reference proteome</keyword>
<gene>
    <name evidence="2" type="ORF">SPARVUS_LOCUS14512249</name>
</gene>
<comment type="caution">
    <text evidence="2">The sequence shown here is derived from an EMBL/GenBank/DDBJ whole genome shotgun (WGS) entry which is preliminary data.</text>
</comment>
<evidence type="ECO:0000313" key="2">
    <source>
        <dbReference type="EMBL" id="CAI9611198.1"/>
    </source>
</evidence>
<accession>A0ABN9GRM5</accession>
<dbReference type="EMBL" id="CATNWA010019089">
    <property type="protein sequence ID" value="CAI9611198.1"/>
    <property type="molecule type" value="Genomic_DNA"/>
</dbReference>
<reference evidence="2" key="1">
    <citation type="submission" date="2023-05" db="EMBL/GenBank/DDBJ databases">
        <authorList>
            <person name="Stuckert A."/>
        </authorList>
    </citation>
    <scope>NUCLEOTIDE SEQUENCE</scope>
</reference>
<feature type="region of interest" description="Disordered" evidence="1">
    <location>
        <begin position="16"/>
        <end position="40"/>
    </location>
</feature>
<sequence>MLYTVLTVPPESPAAVERVSPLSGGERTCPLGGGAAEAGNRKLSTGTRLHNEAWMAGAPLATEEFLLAFGGQASGFFKPGV</sequence>